<dbReference type="PANTHER" id="PTHR43214">
    <property type="entry name" value="TWO-COMPONENT RESPONSE REGULATOR"/>
    <property type="match status" value="1"/>
</dbReference>
<dbReference type="PANTHER" id="PTHR43214:SF24">
    <property type="entry name" value="TRANSCRIPTIONAL REGULATORY PROTEIN NARL-RELATED"/>
    <property type="match status" value="1"/>
</dbReference>
<keyword evidence="1 5" id="KW-0597">Phosphoprotein</keyword>
<dbReference type="SUPFAM" id="SSF46894">
    <property type="entry name" value="C-terminal effector domain of the bipartite response regulators"/>
    <property type="match status" value="1"/>
</dbReference>
<dbReference type="CDD" id="cd06170">
    <property type="entry name" value="LuxR_C_like"/>
    <property type="match status" value="1"/>
</dbReference>
<dbReference type="Pfam" id="PF00072">
    <property type="entry name" value="Response_reg"/>
    <property type="match status" value="1"/>
</dbReference>
<dbReference type="InterPro" id="IPR011006">
    <property type="entry name" value="CheY-like_superfamily"/>
</dbReference>
<dbReference type="CDD" id="cd17535">
    <property type="entry name" value="REC_NarL-like"/>
    <property type="match status" value="1"/>
</dbReference>
<dbReference type="RefSeq" id="WP_344373671.1">
    <property type="nucleotide sequence ID" value="NZ_BAAASQ010000008.1"/>
</dbReference>
<dbReference type="InterPro" id="IPR016032">
    <property type="entry name" value="Sig_transdc_resp-reg_C-effctor"/>
</dbReference>
<evidence type="ECO:0000256" key="3">
    <source>
        <dbReference type="ARBA" id="ARBA00023125"/>
    </source>
</evidence>
<evidence type="ECO:0000313" key="8">
    <source>
        <dbReference type="EMBL" id="MFC4960030.1"/>
    </source>
</evidence>
<comment type="caution">
    <text evidence="8">The sequence shown here is derived from an EMBL/GenBank/DDBJ whole genome shotgun (WGS) entry which is preliminary data.</text>
</comment>
<feature type="domain" description="Response regulatory" evidence="7">
    <location>
        <begin position="3"/>
        <end position="119"/>
    </location>
</feature>
<feature type="modified residue" description="4-aspartylphosphate" evidence="5">
    <location>
        <position position="54"/>
    </location>
</feature>
<dbReference type="InterPro" id="IPR000792">
    <property type="entry name" value="Tscrpt_reg_LuxR_C"/>
</dbReference>
<keyword evidence="2" id="KW-0805">Transcription regulation</keyword>
<keyword evidence="3" id="KW-0238">DNA-binding</keyword>
<dbReference type="SUPFAM" id="SSF52172">
    <property type="entry name" value="CheY-like"/>
    <property type="match status" value="1"/>
</dbReference>
<dbReference type="EMBL" id="JBHSIZ010000036">
    <property type="protein sequence ID" value="MFC4960030.1"/>
    <property type="molecule type" value="Genomic_DNA"/>
</dbReference>
<accession>A0ABV9UXF3</accession>
<dbReference type="SMART" id="SM00448">
    <property type="entry name" value="REC"/>
    <property type="match status" value="1"/>
</dbReference>
<feature type="domain" description="HTH luxR-type" evidence="6">
    <location>
        <begin position="149"/>
        <end position="214"/>
    </location>
</feature>
<reference evidence="9" key="1">
    <citation type="journal article" date="2019" name="Int. J. Syst. Evol. Microbiol.">
        <title>The Global Catalogue of Microorganisms (GCM) 10K type strain sequencing project: providing services to taxonomists for standard genome sequencing and annotation.</title>
        <authorList>
            <consortium name="The Broad Institute Genomics Platform"/>
            <consortium name="The Broad Institute Genome Sequencing Center for Infectious Disease"/>
            <person name="Wu L."/>
            <person name="Ma J."/>
        </authorList>
    </citation>
    <scope>NUCLEOTIDE SEQUENCE [LARGE SCALE GENOMIC DNA]</scope>
    <source>
        <strain evidence="9">CCM 7224</strain>
    </source>
</reference>
<dbReference type="InterPro" id="IPR001789">
    <property type="entry name" value="Sig_transdc_resp-reg_receiver"/>
</dbReference>
<sequence>MLSVALVDDEELVRVGLRSILESDPEIKVVAEADDGRGALDIVRRHHVDVLAMDLNMPGLDGLGVLKELRHSPDTPPVLFLTSFGAGGQVYDALEAGASGFVLKGDSPGELLRHVHAVADGHAAVSSPVLRCLMRSALARRDDTLGPTARSRIESLSNREHEVFVLLGDGLSNADMAQQLLMSEGTMKSYVSRVLAKLKVSNRTQGALLSAQFTRWRRDSA</sequence>
<dbReference type="SMART" id="SM00421">
    <property type="entry name" value="HTH_LUXR"/>
    <property type="match status" value="1"/>
</dbReference>
<dbReference type="PROSITE" id="PS50110">
    <property type="entry name" value="RESPONSE_REGULATORY"/>
    <property type="match status" value="1"/>
</dbReference>
<evidence type="ECO:0000313" key="9">
    <source>
        <dbReference type="Proteomes" id="UP001595834"/>
    </source>
</evidence>
<protein>
    <submittedName>
        <fullName evidence="8">Response regulator</fullName>
    </submittedName>
</protein>
<dbReference type="PRINTS" id="PR00038">
    <property type="entry name" value="HTHLUXR"/>
</dbReference>
<dbReference type="InterPro" id="IPR058245">
    <property type="entry name" value="NreC/VraR/RcsB-like_REC"/>
</dbReference>
<dbReference type="Pfam" id="PF00196">
    <property type="entry name" value="GerE"/>
    <property type="match status" value="1"/>
</dbReference>
<organism evidence="8 9">
    <name type="scientific">Streptomyces mauvecolor</name>
    <dbReference type="NCBI Taxonomy" id="58345"/>
    <lineage>
        <taxon>Bacteria</taxon>
        <taxon>Bacillati</taxon>
        <taxon>Actinomycetota</taxon>
        <taxon>Actinomycetes</taxon>
        <taxon>Kitasatosporales</taxon>
        <taxon>Streptomycetaceae</taxon>
        <taxon>Streptomyces</taxon>
    </lineage>
</organism>
<dbReference type="Proteomes" id="UP001595834">
    <property type="component" value="Unassembled WGS sequence"/>
</dbReference>
<keyword evidence="4" id="KW-0804">Transcription</keyword>
<dbReference type="InterPro" id="IPR039420">
    <property type="entry name" value="WalR-like"/>
</dbReference>
<keyword evidence="9" id="KW-1185">Reference proteome</keyword>
<evidence type="ECO:0000256" key="5">
    <source>
        <dbReference type="PROSITE-ProRule" id="PRU00169"/>
    </source>
</evidence>
<evidence type="ECO:0000259" key="6">
    <source>
        <dbReference type="PROSITE" id="PS50043"/>
    </source>
</evidence>
<proteinExistence type="predicted"/>
<dbReference type="PROSITE" id="PS50043">
    <property type="entry name" value="HTH_LUXR_2"/>
    <property type="match status" value="1"/>
</dbReference>
<evidence type="ECO:0000256" key="1">
    <source>
        <dbReference type="ARBA" id="ARBA00022553"/>
    </source>
</evidence>
<evidence type="ECO:0000256" key="4">
    <source>
        <dbReference type="ARBA" id="ARBA00023163"/>
    </source>
</evidence>
<name>A0ABV9UXF3_9ACTN</name>
<gene>
    <name evidence="8" type="ORF">ACFPFX_27420</name>
</gene>
<evidence type="ECO:0000256" key="2">
    <source>
        <dbReference type="ARBA" id="ARBA00023015"/>
    </source>
</evidence>
<dbReference type="Gene3D" id="3.40.50.2300">
    <property type="match status" value="1"/>
</dbReference>
<evidence type="ECO:0000259" key="7">
    <source>
        <dbReference type="PROSITE" id="PS50110"/>
    </source>
</evidence>